<evidence type="ECO:0000313" key="2">
    <source>
        <dbReference type="Proteomes" id="UP000011157"/>
    </source>
</evidence>
<dbReference type="KEGG" id="mli:MULP_04905"/>
<accession>L7VGA3</accession>
<dbReference type="HOGENOM" id="CLU_2194026_0_0_11"/>
<name>L7VGA3_MYCL1</name>
<dbReference type="EMBL" id="CP003899">
    <property type="protein sequence ID" value="AGC64394.1"/>
    <property type="molecule type" value="Genomic_DNA"/>
</dbReference>
<keyword evidence="2" id="KW-1185">Reference proteome</keyword>
<reference evidence="1 2" key="1">
    <citation type="journal article" date="2013" name="J. Bacteriol.">
        <title>Complete Genome Sequence of the Frog Pathogen Mycobacterium ulcerans Ecovar Liflandii.</title>
        <authorList>
            <person name="Tobias N.J."/>
            <person name="Doig K.D."/>
            <person name="Medema M.H."/>
            <person name="Chen H."/>
            <person name="Haring V."/>
            <person name="Moore R."/>
            <person name="Seemann T."/>
            <person name="Stinear T.P."/>
        </authorList>
    </citation>
    <scope>NUCLEOTIDE SEQUENCE [LARGE SCALE GENOMIC DNA]</scope>
    <source>
        <strain evidence="1 2">128FXT</strain>
    </source>
</reference>
<dbReference type="AlphaFoldDB" id="L7VGA3"/>
<dbReference type="Proteomes" id="UP000011157">
    <property type="component" value="Chromosome"/>
</dbReference>
<gene>
    <name evidence="1" type="ordered locus">MULP_04905</name>
</gene>
<organism evidence="1 2">
    <name type="scientific">Mycobacterium liflandii (strain 128FXT)</name>
    <dbReference type="NCBI Taxonomy" id="459424"/>
    <lineage>
        <taxon>Bacteria</taxon>
        <taxon>Bacillati</taxon>
        <taxon>Actinomycetota</taxon>
        <taxon>Actinomycetes</taxon>
        <taxon>Mycobacteriales</taxon>
        <taxon>Mycobacteriaceae</taxon>
        <taxon>Mycobacterium</taxon>
        <taxon>Mycobacterium ulcerans group</taxon>
    </lineage>
</organism>
<proteinExistence type="predicted"/>
<protein>
    <submittedName>
        <fullName evidence="1">Uncharacterized protein</fullName>
    </submittedName>
</protein>
<evidence type="ECO:0000313" key="1">
    <source>
        <dbReference type="EMBL" id="AGC64394.1"/>
    </source>
</evidence>
<sequence length="108" mass="11023">MMSAASSVLKRVLTGTSTAPAVSSPKAAMIHSAELGAQTATRSPLSMPIAANAPAARRTRSVSSVKVIRNDPSTMASASPKRSPALKTISGMVCHSFTPTSAERGCLP</sequence>